<protein>
    <recommendedName>
        <fullName evidence="3">MalT-like TPR region domain-containing protein</fullName>
    </recommendedName>
</protein>
<dbReference type="STRING" id="60172.A0A1V6R9V5"/>
<keyword evidence="2" id="KW-1185">Reference proteome</keyword>
<name>A0A1V6R9V5_9EURO</name>
<dbReference type="Pfam" id="PF13374">
    <property type="entry name" value="TPR_10"/>
    <property type="match status" value="1"/>
</dbReference>
<comment type="caution">
    <text evidence="1">The sequence shown here is derived from an EMBL/GenBank/DDBJ whole genome shotgun (WGS) entry which is preliminary data.</text>
</comment>
<accession>A0A1V6R9V5</accession>
<evidence type="ECO:0008006" key="3">
    <source>
        <dbReference type="Google" id="ProtNLM"/>
    </source>
</evidence>
<reference evidence="2" key="1">
    <citation type="journal article" date="2017" name="Nat. Microbiol.">
        <title>Global analysis of biosynthetic gene clusters reveals vast potential of secondary metabolite production in Penicillium species.</title>
        <authorList>
            <person name="Nielsen J.C."/>
            <person name="Grijseels S."/>
            <person name="Prigent S."/>
            <person name="Ji B."/>
            <person name="Dainat J."/>
            <person name="Nielsen K.F."/>
            <person name="Frisvad J.C."/>
            <person name="Workman M."/>
            <person name="Nielsen J."/>
        </authorList>
    </citation>
    <scope>NUCLEOTIDE SEQUENCE [LARGE SCALE GENOMIC DNA]</scope>
    <source>
        <strain evidence="2">IBT 29525</strain>
    </source>
</reference>
<dbReference type="EMBL" id="MDYO01000010">
    <property type="protein sequence ID" value="OQD98057.1"/>
    <property type="molecule type" value="Genomic_DNA"/>
</dbReference>
<evidence type="ECO:0000313" key="1">
    <source>
        <dbReference type="EMBL" id="OQD98057.1"/>
    </source>
</evidence>
<gene>
    <name evidence="1" type="ORF">PENSOL_c010G04757</name>
</gene>
<dbReference type="Pfam" id="PF13424">
    <property type="entry name" value="TPR_12"/>
    <property type="match status" value="1"/>
</dbReference>
<dbReference type="PANTHER" id="PTHR46082">
    <property type="entry name" value="ATP/GTP-BINDING PROTEIN-RELATED"/>
    <property type="match status" value="1"/>
</dbReference>
<dbReference type="InterPro" id="IPR011990">
    <property type="entry name" value="TPR-like_helical_dom_sf"/>
</dbReference>
<dbReference type="SUPFAM" id="SSF48452">
    <property type="entry name" value="TPR-like"/>
    <property type="match status" value="1"/>
</dbReference>
<dbReference type="InterPro" id="IPR053137">
    <property type="entry name" value="NLR-like"/>
</dbReference>
<dbReference type="AlphaFoldDB" id="A0A1V6R9V5"/>
<organism evidence="1 2">
    <name type="scientific">Penicillium solitum</name>
    <dbReference type="NCBI Taxonomy" id="60172"/>
    <lineage>
        <taxon>Eukaryota</taxon>
        <taxon>Fungi</taxon>
        <taxon>Dikarya</taxon>
        <taxon>Ascomycota</taxon>
        <taxon>Pezizomycotina</taxon>
        <taxon>Eurotiomycetes</taxon>
        <taxon>Eurotiomycetidae</taxon>
        <taxon>Eurotiales</taxon>
        <taxon>Aspergillaceae</taxon>
        <taxon>Penicillium</taxon>
    </lineage>
</organism>
<dbReference type="Gene3D" id="1.25.40.10">
    <property type="entry name" value="Tetratricopeptide repeat domain"/>
    <property type="match status" value="2"/>
</dbReference>
<proteinExistence type="predicted"/>
<sequence length="327" mass="36456">MSSVYKAPHLKPESLSAAFSATSSAAVPFYFTPSRCWEGGHTLSEASKSDDQLQVPETENHLETQDQVDKELQEIENNKITLGPEHLTTVKSMKKLASTYRKQNQFAEAAKLLEQVVAIQNTKLGEGHPSTLNNMSKIALLYIEHGNLLETLKLDIKVFEKKKLTLVDLGEEVLSPTYRSVLKWKMSLVSTYQGQHKLDSAENLGREVTTTCQASFGTNHPLTLSSMEKLASIYRSQGRWSDAEELGKEIVKISEIVHGETHPETLEFMSKLCPAIRSQGRLDEAKDLGEKVVRDMAKAGMDRQECMLLATAELAVTYREQTITARG</sequence>
<dbReference type="PANTHER" id="PTHR46082:SF11">
    <property type="entry name" value="AAA+ ATPASE DOMAIN-CONTAINING PROTEIN-RELATED"/>
    <property type="match status" value="1"/>
</dbReference>
<evidence type="ECO:0000313" key="2">
    <source>
        <dbReference type="Proteomes" id="UP000191612"/>
    </source>
</evidence>
<dbReference type="Proteomes" id="UP000191612">
    <property type="component" value="Unassembled WGS sequence"/>
</dbReference>